<dbReference type="OrthoDB" id="9806452at2"/>
<evidence type="ECO:0000259" key="5">
    <source>
        <dbReference type="Pfam" id="PF01266"/>
    </source>
</evidence>
<keyword evidence="4" id="KW-0560">Oxidoreductase</keyword>
<dbReference type="PANTHER" id="PTHR10961:SF7">
    <property type="entry name" value="FAD DEPENDENT OXIDOREDUCTASE DOMAIN-CONTAINING PROTEIN"/>
    <property type="match status" value="1"/>
</dbReference>
<evidence type="ECO:0000256" key="3">
    <source>
        <dbReference type="ARBA" id="ARBA00022827"/>
    </source>
</evidence>
<dbReference type="Proteomes" id="UP000199622">
    <property type="component" value="Unassembled WGS sequence"/>
</dbReference>
<reference evidence="7" key="1">
    <citation type="submission" date="2016-10" db="EMBL/GenBank/DDBJ databases">
        <authorList>
            <person name="Varghese N."/>
            <person name="Submissions S."/>
        </authorList>
    </citation>
    <scope>NUCLEOTIDE SEQUENCE [LARGE SCALE GENOMIC DNA]</scope>
    <source>
        <strain evidence="7">DSM 44544</strain>
    </source>
</reference>
<keyword evidence="3" id="KW-0274">FAD</keyword>
<name>A0A1H4Y2N1_9PSEU</name>
<dbReference type="Gene3D" id="3.30.9.10">
    <property type="entry name" value="D-Amino Acid Oxidase, subunit A, domain 2"/>
    <property type="match status" value="1"/>
</dbReference>
<dbReference type="SUPFAM" id="SSF51905">
    <property type="entry name" value="FAD/NAD(P)-binding domain"/>
    <property type="match status" value="1"/>
</dbReference>
<dbReference type="EMBL" id="FNSO01000004">
    <property type="protein sequence ID" value="SED11630.1"/>
    <property type="molecule type" value="Genomic_DNA"/>
</dbReference>
<accession>A0A1H4Y2N1</accession>
<proteinExistence type="predicted"/>
<feature type="domain" description="FAD dependent oxidoreductase" evidence="5">
    <location>
        <begin position="9"/>
        <end position="360"/>
    </location>
</feature>
<dbReference type="InterPro" id="IPR006076">
    <property type="entry name" value="FAD-dep_OxRdtase"/>
</dbReference>
<comment type="cofactor">
    <cofactor evidence="1">
        <name>FAD</name>
        <dbReference type="ChEBI" id="CHEBI:57692"/>
    </cofactor>
</comment>
<sequence length="391" mass="42165">MTTADAQTVVIGAGALGSAAAYWLAERGQTDVVVLEQFDLGHGNGASQDHSRAIRHSYHDNAYGRLTQAAYDNWDRLATESGQAVLLRTGGVEIGLRGTVGEEMIGRYRKILADQGHPFEAGDNALLAERYPQFRVDEPATVTFQPDMGLVDIGKAGQTHRALAAASGVTFRPRTTVTRLESLDAAVRVHTGSGSLLARHVVVTAGAWTDSVLAGAGQTWRTTVSQEQVAYFVPKALRQFTPDVFPVWGWYGPTLFYGFPIHGEVAVKIARDMSGRFVTTSTRSFDPVPEETALLEGFLRERLPDAAGFELYSKTCVYDMPPDRNFVLGTMPGHPRVVVGIGAGHAGKFAGLFGEILSELVVAGRSRYPIAPFAADRPALTDPSFTPVFAL</sequence>
<dbReference type="STRING" id="208445.SAMN04489727_6484"/>
<keyword evidence="7" id="KW-1185">Reference proteome</keyword>
<dbReference type="Gene3D" id="3.50.50.60">
    <property type="entry name" value="FAD/NAD(P)-binding domain"/>
    <property type="match status" value="1"/>
</dbReference>
<evidence type="ECO:0000313" key="6">
    <source>
        <dbReference type="EMBL" id="SED11630.1"/>
    </source>
</evidence>
<dbReference type="SUPFAM" id="SSF54373">
    <property type="entry name" value="FAD-linked reductases, C-terminal domain"/>
    <property type="match status" value="1"/>
</dbReference>
<dbReference type="GO" id="GO:0008115">
    <property type="term" value="F:sarcosine oxidase activity"/>
    <property type="evidence" value="ECO:0007669"/>
    <property type="project" value="TreeGrafter"/>
</dbReference>
<dbReference type="Pfam" id="PF01266">
    <property type="entry name" value="DAO"/>
    <property type="match status" value="1"/>
</dbReference>
<dbReference type="RefSeq" id="WP_091314462.1">
    <property type="nucleotide sequence ID" value="NZ_FNSO01000004.1"/>
</dbReference>
<keyword evidence="2" id="KW-0285">Flavoprotein</keyword>
<dbReference type="InterPro" id="IPR045170">
    <property type="entry name" value="MTOX"/>
</dbReference>
<protein>
    <submittedName>
        <fullName evidence="6">Sarcosine oxidase</fullName>
    </submittedName>
</protein>
<evidence type="ECO:0000256" key="4">
    <source>
        <dbReference type="ARBA" id="ARBA00023002"/>
    </source>
</evidence>
<gene>
    <name evidence="6" type="ORF">SAMN04489727_6484</name>
</gene>
<dbReference type="PANTHER" id="PTHR10961">
    <property type="entry name" value="PEROXISOMAL SARCOSINE OXIDASE"/>
    <property type="match status" value="1"/>
</dbReference>
<dbReference type="AlphaFoldDB" id="A0A1H4Y2N1"/>
<evidence type="ECO:0000256" key="1">
    <source>
        <dbReference type="ARBA" id="ARBA00001974"/>
    </source>
</evidence>
<evidence type="ECO:0000313" key="7">
    <source>
        <dbReference type="Proteomes" id="UP000199622"/>
    </source>
</evidence>
<organism evidence="6 7">
    <name type="scientific">Amycolatopsis tolypomycina</name>
    <dbReference type="NCBI Taxonomy" id="208445"/>
    <lineage>
        <taxon>Bacteria</taxon>
        <taxon>Bacillati</taxon>
        <taxon>Actinomycetota</taxon>
        <taxon>Actinomycetes</taxon>
        <taxon>Pseudonocardiales</taxon>
        <taxon>Pseudonocardiaceae</taxon>
        <taxon>Amycolatopsis</taxon>
    </lineage>
</organism>
<dbReference type="GO" id="GO:0050660">
    <property type="term" value="F:flavin adenine dinucleotide binding"/>
    <property type="evidence" value="ECO:0007669"/>
    <property type="project" value="InterPro"/>
</dbReference>
<dbReference type="InterPro" id="IPR036188">
    <property type="entry name" value="FAD/NAD-bd_sf"/>
</dbReference>
<evidence type="ECO:0000256" key="2">
    <source>
        <dbReference type="ARBA" id="ARBA00022630"/>
    </source>
</evidence>